<dbReference type="InterPro" id="IPR002543">
    <property type="entry name" value="FtsK_dom"/>
</dbReference>
<feature type="transmembrane region" description="Helical" evidence="10">
    <location>
        <begin position="252"/>
        <end position="272"/>
    </location>
</feature>
<proteinExistence type="predicted"/>
<dbReference type="STRING" id="1196324.A374_18836"/>
<keyword evidence="5 9" id="KW-0547">Nucleotide-binding</keyword>
<dbReference type="InterPro" id="IPR050206">
    <property type="entry name" value="FtsK/SpoIIIE/SftA"/>
</dbReference>
<organism evidence="12 13">
    <name type="scientific">Fictibacillus macauensis ZFHKF-1</name>
    <dbReference type="NCBI Taxonomy" id="1196324"/>
    <lineage>
        <taxon>Bacteria</taxon>
        <taxon>Bacillati</taxon>
        <taxon>Bacillota</taxon>
        <taxon>Bacilli</taxon>
        <taxon>Bacillales</taxon>
        <taxon>Fictibacillaceae</taxon>
        <taxon>Fictibacillus</taxon>
    </lineage>
</organism>
<evidence type="ECO:0000256" key="10">
    <source>
        <dbReference type="SAM" id="Phobius"/>
    </source>
</evidence>
<dbReference type="eggNOG" id="COG1674">
    <property type="taxonomic scope" value="Bacteria"/>
</dbReference>
<evidence type="ECO:0000256" key="9">
    <source>
        <dbReference type="PROSITE-ProRule" id="PRU00289"/>
    </source>
</evidence>
<protein>
    <submittedName>
        <fullName evidence="12">Diarrheal toxin/FtsK/SpoIIIE family protein</fullName>
    </submittedName>
</protein>
<accession>I8U9Z6</accession>
<comment type="subcellular location">
    <subcellularLocation>
        <location evidence="1">Cell membrane</location>
        <topology evidence="1">Multi-pass membrane protein</topology>
    </subcellularLocation>
</comment>
<feature type="transmembrane region" description="Helical" evidence="10">
    <location>
        <begin position="226"/>
        <end position="246"/>
    </location>
</feature>
<feature type="binding site" evidence="9">
    <location>
        <begin position="667"/>
        <end position="674"/>
    </location>
    <ligand>
        <name>ATP</name>
        <dbReference type="ChEBI" id="CHEBI:30616"/>
    </ligand>
</feature>
<evidence type="ECO:0000256" key="3">
    <source>
        <dbReference type="ARBA" id="ARBA00022692"/>
    </source>
</evidence>
<evidence type="ECO:0000256" key="2">
    <source>
        <dbReference type="ARBA" id="ARBA00022475"/>
    </source>
</evidence>
<reference evidence="12 13" key="1">
    <citation type="journal article" date="2012" name="J. Bacteriol.">
        <title>Genome of Bacillus macauensis ZFHKF-1, a Long-Chain-Forming Bacterium.</title>
        <authorList>
            <person name="Cai L."/>
            <person name="Zhang T."/>
        </authorList>
    </citation>
    <scope>NUCLEOTIDE SEQUENCE [LARGE SCALE GENOMIC DNA]</scope>
    <source>
        <strain evidence="12 13">ZFHKF-1</strain>
    </source>
</reference>
<dbReference type="Pfam" id="PF01580">
    <property type="entry name" value="FtsK_SpoIIIE"/>
    <property type="match status" value="2"/>
</dbReference>
<dbReference type="GO" id="GO:0005524">
    <property type="term" value="F:ATP binding"/>
    <property type="evidence" value="ECO:0007669"/>
    <property type="project" value="UniProtKB-UniRule"/>
</dbReference>
<dbReference type="EMBL" id="AKKV01000046">
    <property type="protein sequence ID" value="EIT83775.1"/>
    <property type="molecule type" value="Genomic_DNA"/>
</dbReference>
<comment type="caution">
    <text evidence="12">The sequence shown here is derived from an EMBL/GenBank/DDBJ whole genome shotgun (WGS) entry which is preliminary data.</text>
</comment>
<keyword evidence="8 10" id="KW-0472">Membrane</keyword>
<sequence>MTPQLLMIDNGQQVHKCRVKQGKKRRITIGGKWSDTVTFPELTQAVDVLWNGESFEMNGAPLHVPSKHVVDGKTLSFATIYEEKSLTYDTTGEQKIYVGKHDYHTIRIATQQLIEFALIKEEDFFRLEVYNGTVFLNHCAVSEGRLAHGDELYVEQTIMKIKDGALEILSFQAPDVSLPLLFGQEHSYEEDYPDYHRSPRIIYREPKDKKVIANPSSLPSKPSEQLLRTIIPPIVMLAGMGIMALFQTSAIYLIMMGSMTVVTVIFSVTSYVKSVKKYKTDIKERDSGYRHYLKVKTKELFETSEAQRHALHYHYPDVTEIRDMAQRVHSRIYEKTPFHHDFLMVRTGTGRVDASFDIDFNVEEFTLKKDELIEEGRALKSQFLSLPNVPITTSLAKGPVGYVGPRALVLEQLQLLAMQTALFHSYYDVQFITIFPEEEKEQWHWMRWLPHASLRDVNIRGFVYHDRSRDQVLSSLNQILKERKLATEENSNKNEKMYFAPHFVVFITDEKLIMDHTIMEFFNEDPSDLGVSLIFVQDVMESLPEHVKTVVDLRDSRDGNILLEEGELVNKAFTLDHFPPHFNKEDVSRGLASLNHVQNLKNSIPESVTFLEMYGVEKVEELQVPQRWAQNETYKSLAVPLGFRGKDDIVYLNLHEKAHGPHGLVAGTTGSGKSEIIQSYIMSLAVNFHPYEVSFLLIDYKGGGMANLFKDLPHLLGTITNLDGAQSLRALASIKAELRKRQRVFGEHDVNHINQYHKLYKLGEAAEPMPHLFLISDEFAELKAEQPEFMKELVSTARIGRSLGIHLILATQKPSGVVDDQIWSNSKFKLALKVQNASDSNEVLKTPDAADIQLPGRAYLQVGNNEIYELFQSAWSGADYYIGERNEEDVDTTIYGINDLGQYDILSDDLSGLSDQEEIKKLPTELDALVAYLKQYTEQARIAELPRPWLPPLEERIILSSLMEKTGFAQTKQPLVVTLGIMDIPEMQAQEPLMLNLSKEGHMAIFASPGYGKSTFLQTTIMSVARVHEPKHLHVYLLDFGTNGLLPLKDLPHVADTLLVDDDIKMGKFIRRMTEEIKDRKKRLSAYGVASLEMYEKASGEELPTMIIAIDMIESTHEATYRDEFDILIAQIAREGASIGIHLLITAGRQNAMRAQVSANIKNQLSLFLIDQSETKSIVGRTDLKVEEIAGRGLVKLEQPVVFQTALPIKGEDMLSVITNLQAETKALAAAYEGPLPLPIPMVPEVIDFQSFAERKEAVQLIANGGVPFAVDFEYVQPLEINYRKDHTTLILSDSYETIERTMMTILSAISMNADVDVAMIDSADTSFSHYKEYVNLYSDSSENMDELIGQLDALYETRMSAFREMQMEGKISNMKEFTETLRPLLVLMTDTGYLVQTASNSAQELLAKLVEQGSKLGIYFIVGSLYGSIDRSYDTLPSLLKKQKAAVIIGRLNDQNIVEVMNRPYKEKNLQPYEAYYVTQGTAMKIKIAAVLNQKSGVVASV</sequence>
<evidence type="ECO:0000256" key="1">
    <source>
        <dbReference type="ARBA" id="ARBA00004651"/>
    </source>
</evidence>
<feature type="domain" description="FtsK" evidence="11">
    <location>
        <begin position="646"/>
        <end position="841"/>
    </location>
</feature>
<dbReference type="PANTHER" id="PTHR22683">
    <property type="entry name" value="SPORULATION PROTEIN RELATED"/>
    <property type="match status" value="1"/>
</dbReference>
<keyword evidence="3 10" id="KW-0812">Transmembrane</keyword>
<evidence type="ECO:0000256" key="8">
    <source>
        <dbReference type="ARBA" id="ARBA00023136"/>
    </source>
</evidence>
<keyword evidence="2" id="KW-1003">Cell membrane</keyword>
<dbReference type="InterPro" id="IPR023839">
    <property type="entry name" value="Firmicutes_EssC_C"/>
</dbReference>
<dbReference type="SUPFAM" id="SSF52540">
    <property type="entry name" value="P-loop containing nucleoside triphosphate hydrolases"/>
    <property type="match status" value="2"/>
</dbReference>
<evidence type="ECO:0000256" key="6">
    <source>
        <dbReference type="ARBA" id="ARBA00022840"/>
    </source>
</evidence>
<evidence type="ECO:0000256" key="4">
    <source>
        <dbReference type="ARBA" id="ARBA00022737"/>
    </source>
</evidence>
<keyword evidence="6 9" id="KW-0067">ATP-binding</keyword>
<dbReference type="PATRIC" id="fig|1196324.3.peg.3835"/>
<dbReference type="Gene3D" id="3.40.50.300">
    <property type="entry name" value="P-loop containing nucleotide triphosphate hydrolases"/>
    <property type="match status" value="3"/>
</dbReference>
<feature type="domain" description="FtsK" evidence="11">
    <location>
        <begin position="990"/>
        <end position="1176"/>
    </location>
</feature>
<gene>
    <name evidence="12" type="ORF">A374_18836</name>
</gene>
<keyword evidence="7 10" id="KW-1133">Transmembrane helix</keyword>
<dbReference type="OrthoDB" id="9807790at2"/>
<dbReference type="GO" id="GO:0003677">
    <property type="term" value="F:DNA binding"/>
    <property type="evidence" value="ECO:0007669"/>
    <property type="project" value="InterPro"/>
</dbReference>
<evidence type="ECO:0000259" key="11">
    <source>
        <dbReference type="PROSITE" id="PS50901"/>
    </source>
</evidence>
<keyword evidence="13" id="KW-1185">Reference proteome</keyword>
<keyword evidence="4" id="KW-0677">Repeat</keyword>
<evidence type="ECO:0000256" key="5">
    <source>
        <dbReference type="ARBA" id="ARBA00022741"/>
    </source>
</evidence>
<dbReference type="PANTHER" id="PTHR22683:SF1">
    <property type="entry name" value="TYPE VII SECRETION SYSTEM PROTEIN ESSC"/>
    <property type="match status" value="1"/>
</dbReference>
<dbReference type="PROSITE" id="PS50901">
    <property type="entry name" value="FTSK"/>
    <property type="match status" value="2"/>
</dbReference>
<dbReference type="CDD" id="cd01127">
    <property type="entry name" value="TrwB_TraG_TraD_VirD4"/>
    <property type="match status" value="1"/>
</dbReference>
<evidence type="ECO:0000313" key="12">
    <source>
        <dbReference type="EMBL" id="EIT83775.1"/>
    </source>
</evidence>
<evidence type="ECO:0000313" key="13">
    <source>
        <dbReference type="Proteomes" id="UP000004080"/>
    </source>
</evidence>
<evidence type="ECO:0000256" key="7">
    <source>
        <dbReference type="ARBA" id="ARBA00022989"/>
    </source>
</evidence>
<dbReference type="Pfam" id="PF12538">
    <property type="entry name" value="FtsK_SpoIIIE_N"/>
    <property type="match status" value="1"/>
</dbReference>
<name>I8U9Z6_9BACL</name>
<dbReference type="RefSeq" id="WP_007203834.1">
    <property type="nucleotide sequence ID" value="NZ_AKKV01000046.1"/>
</dbReference>
<dbReference type="InterPro" id="IPR027417">
    <property type="entry name" value="P-loop_NTPase"/>
</dbReference>
<dbReference type="GO" id="GO:0005886">
    <property type="term" value="C:plasma membrane"/>
    <property type="evidence" value="ECO:0007669"/>
    <property type="project" value="UniProtKB-SubCell"/>
</dbReference>
<dbReference type="NCBIfam" id="TIGR03928">
    <property type="entry name" value="T7_EssCb_Firm"/>
    <property type="match status" value="1"/>
</dbReference>
<dbReference type="Proteomes" id="UP000004080">
    <property type="component" value="Unassembled WGS sequence"/>
</dbReference>
<feature type="binding site" evidence="9">
    <location>
        <begin position="1007"/>
        <end position="1014"/>
    </location>
    <ligand>
        <name>ATP</name>
        <dbReference type="ChEBI" id="CHEBI:30616"/>
    </ligand>
</feature>
<dbReference type="InterPro" id="IPR022206">
    <property type="entry name" value="Firmicutes_EssC_N"/>
</dbReference>